<feature type="domain" description="HTH luxR-type" evidence="4">
    <location>
        <begin position="147"/>
        <end position="212"/>
    </location>
</feature>
<keyword evidence="2" id="KW-0238">DNA-binding</keyword>
<dbReference type="PRINTS" id="PR00038">
    <property type="entry name" value="HTHLUXR"/>
</dbReference>
<dbReference type="InterPro" id="IPR000792">
    <property type="entry name" value="Tscrpt_reg_LuxR_C"/>
</dbReference>
<name>A0ABY2E8T7_9MICO</name>
<evidence type="ECO:0000256" key="3">
    <source>
        <dbReference type="PROSITE-ProRule" id="PRU00169"/>
    </source>
</evidence>
<dbReference type="Pfam" id="PF00072">
    <property type="entry name" value="Response_reg"/>
    <property type="match status" value="1"/>
</dbReference>
<dbReference type="PANTHER" id="PTHR43214:SF43">
    <property type="entry name" value="TWO-COMPONENT RESPONSE REGULATOR"/>
    <property type="match status" value="1"/>
</dbReference>
<dbReference type="SUPFAM" id="SSF52172">
    <property type="entry name" value="CheY-like"/>
    <property type="match status" value="1"/>
</dbReference>
<evidence type="ECO:0000313" key="7">
    <source>
        <dbReference type="Proteomes" id="UP000504882"/>
    </source>
</evidence>
<keyword evidence="1 3" id="KW-0597">Phosphoprotein</keyword>
<comment type="caution">
    <text evidence="6">The sequence shown here is derived from an EMBL/GenBank/DDBJ whole genome shotgun (WGS) entry which is preliminary data.</text>
</comment>
<gene>
    <name evidence="6" type="ORF">EXU48_11295</name>
</gene>
<dbReference type="SUPFAM" id="SSF46894">
    <property type="entry name" value="C-terminal effector domain of the bipartite response regulators"/>
    <property type="match status" value="1"/>
</dbReference>
<reference evidence="6 7" key="1">
    <citation type="submission" date="2019-03" db="EMBL/GenBank/DDBJ databases">
        <title>Genomic features of bacteria from cold environments.</title>
        <authorList>
            <person name="Shen L."/>
        </authorList>
    </citation>
    <scope>NUCLEOTIDE SEQUENCE [LARGE SCALE GENOMIC DNA]</scope>
    <source>
        <strain evidence="7">T3246-1</strain>
    </source>
</reference>
<dbReference type="SMART" id="SM00421">
    <property type="entry name" value="HTH_LUXR"/>
    <property type="match status" value="1"/>
</dbReference>
<evidence type="ECO:0000256" key="1">
    <source>
        <dbReference type="ARBA" id="ARBA00022553"/>
    </source>
</evidence>
<evidence type="ECO:0000259" key="5">
    <source>
        <dbReference type="PROSITE" id="PS50110"/>
    </source>
</evidence>
<dbReference type="Gene3D" id="3.40.50.2300">
    <property type="match status" value="1"/>
</dbReference>
<dbReference type="CDD" id="cd17535">
    <property type="entry name" value="REC_NarL-like"/>
    <property type="match status" value="1"/>
</dbReference>
<accession>A0ABY2E8T7</accession>
<feature type="modified residue" description="4-aspartylphosphate" evidence="3">
    <location>
        <position position="53"/>
    </location>
</feature>
<dbReference type="CDD" id="cd06170">
    <property type="entry name" value="LuxR_C_like"/>
    <property type="match status" value="1"/>
</dbReference>
<organism evidence="6 7">
    <name type="scientific">Occultella glacieicola</name>
    <dbReference type="NCBI Taxonomy" id="2518684"/>
    <lineage>
        <taxon>Bacteria</taxon>
        <taxon>Bacillati</taxon>
        <taxon>Actinomycetota</taxon>
        <taxon>Actinomycetes</taxon>
        <taxon>Micrococcales</taxon>
        <taxon>Ruaniaceae</taxon>
        <taxon>Occultella</taxon>
    </lineage>
</organism>
<evidence type="ECO:0000259" key="4">
    <source>
        <dbReference type="PROSITE" id="PS50043"/>
    </source>
</evidence>
<feature type="domain" description="Response regulatory" evidence="5">
    <location>
        <begin position="2"/>
        <end position="118"/>
    </location>
</feature>
<dbReference type="InterPro" id="IPR058245">
    <property type="entry name" value="NreC/VraR/RcsB-like_REC"/>
</dbReference>
<dbReference type="InterPro" id="IPR001789">
    <property type="entry name" value="Sig_transdc_resp-reg_receiver"/>
</dbReference>
<dbReference type="PROSITE" id="PS50110">
    <property type="entry name" value="RESPONSE_REGULATORY"/>
    <property type="match status" value="1"/>
</dbReference>
<sequence>MRVVLADDHPMFRFGLTAALTDVAGIDLLEQASDAAELLSAVRRLRPQVALTDLSMPGPGGPAMIGALRAAAPATAVLVLTMHDDDDSVLAALRAGAAGYLLKGAERDEIVRAILTVADGGAVYGGRVARRVAELLAAGPADPADSAARAFPGLTPREESVLTLVAQGLGNHEIARRLGLSEKTVRNNLATVLAKLHLRDRAAAVAHARDAGLGAGPR</sequence>
<evidence type="ECO:0000256" key="2">
    <source>
        <dbReference type="ARBA" id="ARBA00023125"/>
    </source>
</evidence>
<dbReference type="Proteomes" id="UP000504882">
    <property type="component" value="Unassembled WGS sequence"/>
</dbReference>
<dbReference type="InterPro" id="IPR039420">
    <property type="entry name" value="WalR-like"/>
</dbReference>
<dbReference type="EMBL" id="SMNA01000005">
    <property type="protein sequence ID" value="TDE94306.1"/>
    <property type="molecule type" value="Genomic_DNA"/>
</dbReference>
<proteinExistence type="predicted"/>
<protein>
    <submittedName>
        <fullName evidence="6">Response regulator transcription factor</fullName>
    </submittedName>
</protein>
<keyword evidence="7" id="KW-1185">Reference proteome</keyword>
<dbReference type="InterPro" id="IPR011006">
    <property type="entry name" value="CheY-like_superfamily"/>
</dbReference>
<dbReference type="InterPro" id="IPR016032">
    <property type="entry name" value="Sig_transdc_resp-reg_C-effctor"/>
</dbReference>
<dbReference type="Pfam" id="PF00196">
    <property type="entry name" value="GerE"/>
    <property type="match status" value="1"/>
</dbReference>
<dbReference type="SMART" id="SM00448">
    <property type="entry name" value="REC"/>
    <property type="match status" value="1"/>
</dbReference>
<dbReference type="PANTHER" id="PTHR43214">
    <property type="entry name" value="TWO-COMPONENT RESPONSE REGULATOR"/>
    <property type="match status" value="1"/>
</dbReference>
<dbReference type="PROSITE" id="PS50043">
    <property type="entry name" value="HTH_LUXR_2"/>
    <property type="match status" value="1"/>
</dbReference>
<evidence type="ECO:0000313" key="6">
    <source>
        <dbReference type="EMBL" id="TDE94306.1"/>
    </source>
</evidence>